<dbReference type="Pfam" id="PF01910">
    <property type="entry name" value="Thiamine_BP"/>
    <property type="match status" value="1"/>
</dbReference>
<reference evidence="4 5" key="1">
    <citation type="submission" date="2013-05" db="EMBL/GenBank/DDBJ databases">
        <title>Drechslerella stenobrocha genome reveals carnivorous origination and mechanical trapping mechanism of predatory fungi.</title>
        <authorList>
            <person name="Liu X."/>
            <person name="Zhang W."/>
            <person name="Liu K."/>
        </authorList>
    </citation>
    <scope>NUCLEOTIDE SEQUENCE [LARGE SCALE GENOMIC DNA]</scope>
    <source>
        <strain evidence="4 5">248</strain>
    </source>
</reference>
<accession>W7I564</accession>
<proteinExistence type="inferred from homology"/>
<comment type="similarity">
    <text evidence="1">Belongs to the UPF0045 family.</text>
</comment>
<gene>
    <name evidence="4" type="ORF">DRE_00296</name>
</gene>
<evidence type="ECO:0000256" key="1">
    <source>
        <dbReference type="ARBA" id="ARBA00010272"/>
    </source>
</evidence>
<evidence type="ECO:0000313" key="5">
    <source>
        <dbReference type="Proteomes" id="UP000024837"/>
    </source>
</evidence>
<dbReference type="EMBL" id="KI966410">
    <property type="protein sequence ID" value="EWC47328.1"/>
    <property type="molecule type" value="Genomic_DNA"/>
</dbReference>
<dbReference type="HOGENOM" id="CLU_186247_0_0_1"/>
<dbReference type="PANTHER" id="PTHR33777">
    <property type="entry name" value="UPF0045 PROTEIN ECM15"/>
    <property type="match status" value="1"/>
</dbReference>
<keyword evidence="5" id="KW-1185">Reference proteome</keyword>
<dbReference type="InterPro" id="IPR002767">
    <property type="entry name" value="Thiamine_BP"/>
</dbReference>
<organism evidence="4 5">
    <name type="scientific">Drechslerella stenobrocha 248</name>
    <dbReference type="NCBI Taxonomy" id="1043628"/>
    <lineage>
        <taxon>Eukaryota</taxon>
        <taxon>Fungi</taxon>
        <taxon>Dikarya</taxon>
        <taxon>Ascomycota</taxon>
        <taxon>Pezizomycotina</taxon>
        <taxon>Orbiliomycetes</taxon>
        <taxon>Orbiliales</taxon>
        <taxon>Orbiliaceae</taxon>
        <taxon>Drechslerella</taxon>
    </lineage>
</organism>
<feature type="domain" description="Thiamine-binding protein" evidence="3">
    <location>
        <begin position="31"/>
        <end position="78"/>
    </location>
</feature>
<name>W7I564_9PEZI</name>
<sequence>MAALPPVEAPHTEDISSGQAGGLATPAHVTADFCLIPIGTPTASVSQYIASVQKLLATSGVKYSMHSAGTTLEGTWDEGTFPYRYLALHLARR</sequence>
<evidence type="ECO:0000259" key="3">
    <source>
        <dbReference type="Pfam" id="PF01910"/>
    </source>
</evidence>
<dbReference type="OrthoDB" id="5587367at2759"/>
<feature type="region of interest" description="Disordered" evidence="2">
    <location>
        <begin position="1"/>
        <end position="21"/>
    </location>
</feature>
<dbReference type="AlphaFoldDB" id="W7I564"/>
<protein>
    <recommendedName>
        <fullName evidence="3">Thiamine-binding protein domain-containing protein</fullName>
    </recommendedName>
</protein>
<dbReference type="InterPro" id="IPR029756">
    <property type="entry name" value="MTH1187/YkoF-like"/>
</dbReference>
<dbReference type="GO" id="GO:0005829">
    <property type="term" value="C:cytosol"/>
    <property type="evidence" value="ECO:0007669"/>
    <property type="project" value="TreeGrafter"/>
</dbReference>
<dbReference type="SUPFAM" id="SSF89957">
    <property type="entry name" value="MTH1187/YkoF-like"/>
    <property type="match status" value="1"/>
</dbReference>
<dbReference type="PANTHER" id="PTHR33777:SF1">
    <property type="entry name" value="UPF0045 PROTEIN ECM15"/>
    <property type="match status" value="1"/>
</dbReference>
<dbReference type="NCBIfam" id="TIGR00106">
    <property type="entry name" value="MTH1187 family thiamine-binding protein"/>
    <property type="match status" value="1"/>
</dbReference>
<evidence type="ECO:0000256" key="2">
    <source>
        <dbReference type="SAM" id="MobiDB-lite"/>
    </source>
</evidence>
<dbReference type="Proteomes" id="UP000024837">
    <property type="component" value="Unassembled WGS sequence"/>
</dbReference>
<evidence type="ECO:0000313" key="4">
    <source>
        <dbReference type="EMBL" id="EWC47328.1"/>
    </source>
</evidence>
<dbReference type="InterPro" id="IPR051614">
    <property type="entry name" value="UPF0045_domain"/>
</dbReference>
<dbReference type="Gene3D" id="3.30.70.930">
    <property type="match status" value="1"/>
</dbReference>